<evidence type="ECO:0000256" key="2">
    <source>
        <dbReference type="ARBA" id="ARBA00012185"/>
    </source>
</evidence>
<dbReference type="AlphaFoldDB" id="A0A7G9Z9V1"/>
<evidence type="ECO:0000256" key="7">
    <source>
        <dbReference type="ARBA" id="ARBA00023125"/>
    </source>
</evidence>
<dbReference type="Pfam" id="PF01555">
    <property type="entry name" value="N6_N4_Mtase"/>
    <property type="match status" value="1"/>
</dbReference>
<evidence type="ECO:0000256" key="3">
    <source>
        <dbReference type="ARBA" id="ARBA00022603"/>
    </source>
</evidence>
<organism evidence="10">
    <name type="scientific">Candidatus Methanophaga sp. ANME-1 ERB7</name>
    <dbReference type="NCBI Taxonomy" id="2759913"/>
    <lineage>
        <taxon>Archaea</taxon>
        <taxon>Methanobacteriati</taxon>
        <taxon>Methanobacteriota</taxon>
        <taxon>Stenosarchaea group</taxon>
        <taxon>Methanomicrobia</taxon>
        <taxon>Candidatus Methanophagales</taxon>
        <taxon>Candidatus Methanophagaceae</taxon>
        <taxon>Candidatus Methanophaga</taxon>
    </lineage>
</organism>
<evidence type="ECO:0000256" key="5">
    <source>
        <dbReference type="ARBA" id="ARBA00022691"/>
    </source>
</evidence>
<dbReference type="GO" id="GO:0009307">
    <property type="term" value="P:DNA restriction-modification system"/>
    <property type="evidence" value="ECO:0007669"/>
    <property type="project" value="UniProtKB-KW"/>
</dbReference>
<reference evidence="10" key="1">
    <citation type="submission" date="2020-06" db="EMBL/GenBank/DDBJ databases">
        <title>Unique genomic features of the anaerobic methanotrophic archaea.</title>
        <authorList>
            <person name="Chadwick G.L."/>
            <person name="Skennerton C.T."/>
            <person name="Laso-Perez R."/>
            <person name="Leu A.O."/>
            <person name="Speth D.R."/>
            <person name="Yu H."/>
            <person name="Morgan-Lang C."/>
            <person name="Hatzenpichler R."/>
            <person name="Goudeau D."/>
            <person name="Malmstrom R."/>
            <person name="Brazelton W.J."/>
            <person name="Woyke T."/>
            <person name="Hallam S.J."/>
            <person name="Tyson G.W."/>
            <person name="Wegener G."/>
            <person name="Boetius A."/>
            <person name="Orphan V."/>
        </authorList>
    </citation>
    <scope>NUCLEOTIDE SEQUENCE</scope>
</reference>
<evidence type="ECO:0000256" key="6">
    <source>
        <dbReference type="ARBA" id="ARBA00022747"/>
    </source>
</evidence>
<comment type="catalytic activity">
    <reaction evidence="8">
        <text>a 2'-deoxycytidine in DNA + S-adenosyl-L-methionine = an N(4)-methyl-2'-deoxycytidine in DNA + S-adenosyl-L-homocysteine + H(+)</text>
        <dbReference type="Rhea" id="RHEA:16857"/>
        <dbReference type="Rhea" id="RHEA-COMP:11369"/>
        <dbReference type="Rhea" id="RHEA-COMP:13674"/>
        <dbReference type="ChEBI" id="CHEBI:15378"/>
        <dbReference type="ChEBI" id="CHEBI:57856"/>
        <dbReference type="ChEBI" id="CHEBI:59789"/>
        <dbReference type="ChEBI" id="CHEBI:85452"/>
        <dbReference type="ChEBI" id="CHEBI:137933"/>
        <dbReference type="EC" id="2.1.1.113"/>
    </reaction>
</comment>
<dbReference type="Gene3D" id="3.40.50.150">
    <property type="entry name" value="Vaccinia Virus protein VP39"/>
    <property type="match status" value="2"/>
</dbReference>
<comment type="similarity">
    <text evidence="1">Belongs to the N(4)/N(6)-methyltransferase family. N(4) subfamily.</text>
</comment>
<dbReference type="GO" id="GO:0032259">
    <property type="term" value="P:methylation"/>
    <property type="evidence" value="ECO:0007669"/>
    <property type="project" value="UniProtKB-KW"/>
</dbReference>
<keyword evidence="6" id="KW-0680">Restriction system</keyword>
<dbReference type="GO" id="GO:0008170">
    <property type="term" value="F:N-methyltransferase activity"/>
    <property type="evidence" value="ECO:0007669"/>
    <property type="project" value="InterPro"/>
</dbReference>
<sequence length="466" mass="54040">MNNRKKNFKIQKLCAIIDMNELDTKRQNCEIIWSKYKQAYLIPELEQENKGIISKNRTSTFVDNMQLPIHRWFRYSAGFSAEWVKEVVSDFKGNNAIKLFDPFVGSGTTVLAGEECGIESLGIEAHPFVARIAKAKLLWSENVNAFRNFAMDVLQYAQSLSDAPESYPNLIHRCYSEDILNELDQLRRAWLYKNDDSAVSELTWLALVGILRVTSSAGTAPWQYVLPKKTKKGTVRPYKAFYDRIRMMARDMLYFQSVVKERKAKIFEDDARACSKIENDSIDLIITSPPYTNNYDYADATRLEMSFFGEIKGWGDLQRKVRRLLVRSCSQHASAEKNNLDRILTDKNIYPIIEDLREVCHELERERLLHGGRKTYHLMVAAYFSDLAKVWISLRKVCKKDARVCFVVGDSAPYGIYVPVDKWLGELAISAGFESYYFEKTRDRNVKWKNRKHKVPLHEGRLWVEG</sequence>
<dbReference type="GO" id="GO:0003677">
    <property type="term" value="F:DNA binding"/>
    <property type="evidence" value="ECO:0007669"/>
    <property type="project" value="UniProtKB-KW"/>
</dbReference>
<keyword evidence="4" id="KW-0808">Transferase</keyword>
<evidence type="ECO:0000313" key="10">
    <source>
        <dbReference type="EMBL" id="QNO57035.1"/>
    </source>
</evidence>
<feature type="domain" description="DNA methylase N-4/N-6" evidence="9">
    <location>
        <begin position="23"/>
        <end position="134"/>
    </location>
</feature>
<dbReference type="SUPFAM" id="SSF53335">
    <property type="entry name" value="S-adenosyl-L-methionine-dependent methyltransferases"/>
    <property type="match status" value="2"/>
</dbReference>
<keyword evidence="5" id="KW-0949">S-adenosyl-L-methionine</keyword>
<accession>A0A7G9Z9V1</accession>
<dbReference type="InterPro" id="IPR002941">
    <property type="entry name" value="DNA_methylase_N4/N6"/>
</dbReference>
<dbReference type="GO" id="GO:0015667">
    <property type="term" value="F:site-specific DNA-methyltransferase (cytosine-N4-specific) activity"/>
    <property type="evidence" value="ECO:0007669"/>
    <property type="project" value="UniProtKB-EC"/>
</dbReference>
<evidence type="ECO:0000256" key="1">
    <source>
        <dbReference type="ARBA" id="ARBA00010203"/>
    </source>
</evidence>
<dbReference type="PROSITE" id="PS00093">
    <property type="entry name" value="N4_MTASE"/>
    <property type="match status" value="1"/>
</dbReference>
<gene>
    <name evidence="10" type="ORF">PEKJEAHP_00036</name>
</gene>
<evidence type="ECO:0000259" key="9">
    <source>
        <dbReference type="Pfam" id="PF01555"/>
    </source>
</evidence>
<dbReference type="InterPro" id="IPR029063">
    <property type="entry name" value="SAM-dependent_MTases_sf"/>
</dbReference>
<keyword evidence="7" id="KW-0238">DNA-binding</keyword>
<name>A0A7G9Z9V1_9EURY</name>
<evidence type="ECO:0000256" key="8">
    <source>
        <dbReference type="ARBA" id="ARBA00049120"/>
    </source>
</evidence>
<dbReference type="InterPro" id="IPR017985">
    <property type="entry name" value="MeTrfase_CN4_CS"/>
</dbReference>
<protein>
    <recommendedName>
        <fullName evidence="2">site-specific DNA-methyltransferase (cytosine-N(4)-specific)</fullName>
        <ecNumber evidence="2">2.1.1.113</ecNumber>
    </recommendedName>
</protein>
<dbReference type="EMBL" id="MT631676">
    <property type="protein sequence ID" value="QNO57035.1"/>
    <property type="molecule type" value="Genomic_DNA"/>
</dbReference>
<proteinExistence type="inferred from homology"/>
<evidence type="ECO:0000256" key="4">
    <source>
        <dbReference type="ARBA" id="ARBA00022679"/>
    </source>
</evidence>
<keyword evidence="3" id="KW-0489">Methyltransferase</keyword>
<dbReference type="EC" id="2.1.1.113" evidence="2"/>